<proteinExistence type="inferred from homology"/>
<feature type="domain" description="DUF7059" evidence="6">
    <location>
        <begin position="20"/>
        <end position="102"/>
    </location>
</feature>
<keyword evidence="3" id="KW-0808">Transferase</keyword>
<feature type="domain" description="Methyltransferase small" evidence="5">
    <location>
        <begin position="152"/>
        <end position="236"/>
    </location>
</feature>
<sequence>MPLSPDPALCRSLAADLRDAGFTADALRTAWGDSADAAIARGVRAPAERALAGRTDPVAVLARFFVLGLSQPAVALTATLRRTAVSGLVALDLAAPEHDATVAPRALIRPQELVDAAGDIQWWLASDLDETALGGPLPEGHVLGVGGASLTLAGLQLPGHVARVLDVGTGCGIQALRARRDADHVVATDISPRALFFTEFNAALNGVDGIEVRHGSLFAPVAGEQFDRVVSNPPFVITPRAEGVPAYEYRDGGLVGDALVAGFIRGVGEHLAPGGVAQLLGNWEYRDGEDGLDRVRQWVAASNMPLDAWVVEREVLDPLEYAELWIRDGGTVAGSPAFSRLVTAWLDDFAARGVTGVGFGYVLLRRPESGAPTLSRYERLTQAVPAPLGPHLQAALVVHDRLATLDDAQLAAAVLAVAADVTEARHHLPGAEAPSVIELRQGGGFGRTLDVDPALAGLVGACDGDLPVGVLIDAIADLLEVDAAALRADLLPRVRELLFTGFLTFA</sequence>
<keyword evidence="4" id="KW-0949">S-adenosyl-L-methionine</keyword>
<comment type="caution">
    <text evidence="8">The sequence shown here is derived from an EMBL/GenBank/DDBJ whole genome shotgun (WGS) entry which is preliminary data.</text>
</comment>
<gene>
    <name evidence="8" type="ORF">H9651_12630</name>
</gene>
<dbReference type="GO" id="GO:0008168">
    <property type="term" value="F:methyltransferase activity"/>
    <property type="evidence" value="ECO:0007669"/>
    <property type="project" value="UniProtKB-KW"/>
</dbReference>
<dbReference type="Proteomes" id="UP000648352">
    <property type="component" value="Unassembled WGS sequence"/>
</dbReference>
<accession>A0ABR8S4S0</accession>
<evidence type="ECO:0000259" key="6">
    <source>
        <dbReference type="Pfam" id="PF23186"/>
    </source>
</evidence>
<dbReference type="InterPro" id="IPR007848">
    <property type="entry name" value="Small_mtfrase_dom"/>
</dbReference>
<evidence type="ECO:0000313" key="9">
    <source>
        <dbReference type="Proteomes" id="UP000648352"/>
    </source>
</evidence>
<evidence type="ECO:0000259" key="7">
    <source>
        <dbReference type="Pfam" id="PF25004"/>
    </source>
</evidence>
<dbReference type="InterPro" id="IPR029063">
    <property type="entry name" value="SAM-dependent_MTases_sf"/>
</dbReference>
<dbReference type="EMBL" id="JACSQP010000008">
    <property type="protein sequence ID" value="MBD7958487.1"/>
    <property type="molecule type" value="Genomic_DNA"/>
</dbReference>
<dbReference type="Pfam" id="PF23186">
    <property type="entry name" value="DUF7059"/>
    <property type="match status" value="1"/>
</dbReference>
<protein>
    <submittedName>
        <fullName evidence="8">Methyltransferase</fullName>
    </submittedName>
</protein>
<dbReference type="PANTHER" id="PTHR45875">
    <property type="entry name" value="METHYLTRANSFERASE N6AMT1"/>
    <property type="match status" value="1"/>
</dbReference>
<dbReference type="CDD" id="cd02440">
    <property type="entry name" value="AdoMet_MTases"/>
    <property type="match status" value="1"/>
</dbReference>
<dbReference type="InterPro" id="IPR052190">
    <property type="entry name" value="Euk-Arch_PrmC-MTase"/>
</dbReference>
<evidence type="ECO:0000313" key="8">
    <source>
        <dbReference type="EMBL" id="MBD7958487.1"/>
    </source>
</evidence>
<feature type="domain" description="DUF7782" evidence="7">
    <location>
        <begin position="406"/>
        <end position="503"/>
    </location>
</feature>
<comment type="similarity">
    <text evidence="1">Belongs to the eukaryotic/archaeal PrmC-related family.</text>
</comment>
<keyword evidence="9" id="KW-1185">Reference proteome</keyword>
<dbReference type="InterPro" id="IPR002052">
    <property type="entry name" value="DNA_methylase_N6_adenine_CS"/>
</dbReference>
<dbReference type="SUPFAM" id="SSF53335">
    <property type="entry name" value="S-adenosyl-L-methionine-dependent methyltransferases"/>
    <property type="match status" value="1"/>
</dbReference>
<dbReference type="RefSeq" id="WP_191719682.1">
    <property type="nucleotide sequence ID" value="NZ_JACSQP010000008.1"/>
</dbReference>
<evidence type="ECO:0000259" key="5">
    <source>
        <dbReference type="Pfam" id="PF05175"/>
    </source>
</evidence>
<dbReference type="PANTHER" id="PTHR45875:SF1">
    <property type="entry name" value="METHYLTRANSFERASE N6AMT1"/>
    <property type="match status" value="1"/>
</dbReference>
<name>A0ABR8S4S0_9MICO</name>
<keyword evidence="2 8" id="KW-0489">Methyltransferase</keyword>
<dbReference type="Pfam" id="PF05175">
    <property type="entry name" value="MTS"/>
    <property type="match status" value="1"/>
</dbReference>
<dbReference type="GO" id="GO:0032259">
    <property type="term" value="P:methylation"/>
    <property type="evidence" value="ECO:0007669"/>
    <property type="project" value="UniProtKB-KW"/>
</dbReference>
<dbReference type="Gene3D" id="3.40.50.150">
    <property type="entry name" value="Vaccinia Virus protein VP39"/>
    <property type="match status" value="1"/>
</dbReference>
<evidence type="ECO:0000256" key="3">
    <source>
        <dbReference type="ARBA" id="ARBA00022679"/>
    </source>
</evidence>
<evidence type="ECO:0000256" key="1">
    <source>
        <dbReference type="ARBA" id="ARBA00006149"/>
    </source>
</evidence>
<dbReference type="InterPro" id="IPR056684">
    <property type="entry name" value="DUF7782"/>
</dbReference>
<evidence type="ECO:0000256" key="4">
    <source>
        <dbReference type="ARBA" id="ARBA00022691"/>
    </source>
</evidence>
<dbReference type="PROSITE" id="PS00092">
    <property type="entry name" value="N6_MTASE"/>
    <property type="match status" value="1"/>
</dbReference>
<reference evidence="8 9" key="1">
    <citation type="submission" date="2020-08" db="EMBL/GenBank/DDBJ databases">
        <title>A Genomic Blueprint of the Chicken Gut Microbiome.</title>
        <authorList>
            <person name="Gilroy R."/>
            <person name="Ravi A."/>
            <person name="Getino M."/>
            <person name="Pursley I."/>
            <person name="Horton D.L."/>
            <person name="Alikhan N.-F."/>
            <person name="Baker D."/>
            <person name="Gharbi K."/>
            <person name="Hall N."/>
            <person name="Watson M."/>
            <person name="Adriaenssens E.M."/>
            <person name="Foster-Nyarko E."/>
            <person name="Jarju S."/>
            <person name="Secka A."/>
            <person name="Antonio M."/>
            <person name="Oren A."/>
            <person name="Chaudhuri R."/>
            <person name="La Ragione R.M."/>
            <person name="Hildebrand F."/>
            <person name="Pallen M.J."/>
        </authorList>
    </citation>
    <scope>NUCLEOTIDE SEQUENCE [LARGE SCALE GENOMIC DNA]</scope>
    <source>
        <strain evidence="8 9">Sa4CUA7</strain>
    </source>
</reference>
<organism evidence="8 9">
    <name type="scientific">Microbacterium pullorum</name>
    <dbReference type="NCBI Taxonomy" id="2762236"/>
    <lineage>
        <taxon>Bacteria</taxon>
        <taxon>Bacillati</taxon>
        <taxon>Actinomycetota</taxon>
        <taxon>Actinomycetes</taxon>
        <taxon>Micrococcales</taxon>
        <taxon>Microbacteriaceae</taxon>
        <taxon>Microbacterium</taxon>
    </lineage>
</organism>
<dbReference type="Pfam" id="PF25004">
    <property type="entry name" value="DUF7782"/>
    <property type="match status" value="1"/>
</dbReference>
<evidence type="ECO:0000256" key="2">
    <source>
        <dbReference type="ARBA" id="ARBA00022603"/>
    </source>
</evidence>
<dbReference type="InterPro" id="IPR055487">
    <property type="entry name" value="DUF7059"/>
</dbReference>